<keyword evidence="2" id="KW-1185">Reference proteome</keyword>
<sequence>MAGKVTYGLLFDVQAVLEKHGFKLPEGERERHIALGETLLAVTRLAAVFEGREDA</sequence>
<accession>A0ABX8UAX2</accession>
<organism evidence="1 2">
    <name type="scientific">Nonomuraea coxensis DSM 45129</name>
    <dbReference type="NCBI Taxonomy" id="1122611"/>
    <lineage>
        <taxon>Bacteria</taxon>
        <taxon>Bacillati</taxon>
        <taxon>Actinomycetota</taxon>
        <taxon>Actinomycetes</taxon>
        <taxon>Streptosporangiales</taxon>
        <taxon>Streptosporangiaceae</taxon>
        <taxon>Nonomuraea</taxon>
    </lineage>
</organism>
<proteinExistence type="predicted"/>
<protein>
    <submittedName>
        <fullName evidence="1">Uncharacterized protein</fullName>
    </submittedName>
</protein>
<dbReference type="RefSeq" id="WP_020545085.1">
    <property type="nucleotide sequence ID" value="NZ_CP068985.1"/>
</dbReference>
<name>A0ABX8UAX2_9ACTN</name>
<gene>
    <name evidence="1" type="ORF">Nocox_36865</name>
</gene>
<evidence type="ECO:0000313" key="2">
    <source>
        <dbReference type="Proteomes" id="UP000824681"/>
    </source>
</evidence>
<reference evidence="1 2" key="1">
    <citation type="journal article" date="2021" name="ACS Chem. Biol.">
        <title>Genomic-Led Discovery of a Novel Glycopeptide Antibiotic by Nonomuraea coxensis DSM 45129.</title>
        <authorList>
            <person name="Yushchuk O."/>
            <person name="Vior N.M."/>
            <person name="Andreo-Vidal A."/>
            <person name="Berini F."/>
            <person name="Ruckert C."/>
            <person name="Busche T."/>
            <person name="Binda E."/>
            <person name="Kalinowski J."/>
            <person name="Truman A.W."/>
            <person name="Marinelli F."/>
        </authorList>
    </citation>
    <scope>NUCLEOTIDE SEQUENCE [LARGE SCALE GENOMIC DNA]</scope>
    <source>
        <strain evidence="1 2">DSM 45129</strain>
    </source>
</reference>
<dbReference type="Proteomes" id="UP000824681">
    <property type="component" value="Chromosome"/>
</dbReference>
<evidence type="ECO:0000313" key="1">
    <source>
        <dbReference type="EMBL" id="QYC44927.1"/>
    </source>
</evidence>
<dbReference type="EMBL" id="CP068985">
    <property type="protein sequence ID" value="QYC44927.1"/>
    <property type="molecule type" value="Genomic_DNA"/>
</dbReference>